<organism evidence="10 11">
    <name type="scientific">Arthrobacter pullicola</name>
    <dbReference type="NCBI Taxonomy" id="2762224"/>
    <lineage>
        <taxon>Bacteria</taxon>
        <taxon>Bacillati</taxon>
        <taxon>Actinomycetota</taxon>
        <taxon>Actinomycetes</taxon>
        <taxon>Micrococcales</taxon>
        <taxon>Micrococcaceae</taxon>
        <taxon>Arthrobacter</taxon>
    </lineage>
</organism>
<protein>
    <submittedName>
        <fullName evidence="10">ABC transporter ATP-binding protein</fullName>
    </submittedName>
</protein>
<feature type="transmembrane region" description="Helical" evidence="7">
    <location>
        <begin position="30"/>
        <end position="49"/>
    </location>
</feature>
<keyword evidence="2 7" id="KW-0812">Transmembrane</keyword>
<dbReference type="PANTHER" id="PTHR43394:SF1">
    <property type="entry name" value="ATP-BINDING CASSETTE SUB-FAMILY B MEMBER 10, MITOCHONDRIAL"/>
    <property type="match status" value="1"/>
</dbReference>
<evidence type="ECO:0000259" key="8">
    <source>
        <dbReference type="PROSITE" id="PS50893"/>
    </source>
</evidence>
<dbReference type="InterPro" id="IPR027417">
    <property type="entry name" value="P-loop_NTPase"/>
</dbReference>
<evidence type="ECO:0000256" key="3">
    <source>
        <dbReference type="ARBA" id="ARBA00022741"/>
    </source>
</evidence>
<dbReference type="Proteomes" id="UP000652763">
    <property type="component" value="Unassembled WGS sequence"/>
</dbReference>
<evidence type="ECO:0000256" key="1">
    <source>
        <dbReference type="ARBA" id="ARBA00004651"/>
    </source>
</evidence>
<evidence type="ECO:0000259" key="9">
    <source>
        <dbReference type="PROSITE" id="PS50929"/>
    </source>
</evidence>
<dbReference type="Gene3D" id="3.40.50.300">
    <property type="entry name" value="P-loop containing nucleotide triphosphate hydrolases"/>
    <property type="match status" value="1"/>
</dbReference>
<feature type="domain" description="ABC transporter" evidence="8">
    <location>
        <begin position="390"/>
        <end position="624"/>
    </location>
</feature>
<dbReference type="Gene3D" id="1.20.1560.10">
    <property type="entry name" value="ABC transporter type 1, transmembrane domain"/>
    <property type="match status" value="1"/>
</dbReference>
<dbReference type="CDD" id="cd03254">
    <property type="entry name" value="ABCC_Glucan_exporter_like"/>
    <property type="match status" value="1"/>
</dbReference>
<feature type="transmembrane region" description="Helical" evidence="7">
    <location>
        <begin position="107"/>
        <end position="130"/>
    </location>
</feature>
<dbReference type="PROSITE" id="PS50893">
    <property type="entry name" value="ABC_TRANSPORTER_2"/>
    <property type="match status" value="1"/>
</dbReference>
<dbReference type="RefSeq" id="WP_191746845.1">
    <property type="nucleotide sequence ID" value="NZ_JACSQC010000003.1"/>
</dbReference>
<dbReference type="InterPro" id="IPR036640">
    <property type="entry name" value="ABC1_TM_sf"/>
</dbReference>
<dbReference type="PANTHER" id="PTHR43394">
    <property type="entry name" value="ATP-DEPENDENT PERMEASE MDL1, MITOCHONDRIAL"/>
    <property type="match status" value="1"/>
</dbReference>
<dbReference type="InterPro" id="IPR017871">
    <property type="entry name" value="ABC_transporter-like_CS"/>
</dbReference>
<keyword evidence="5 7" id="KW-1133">Transmembrane helix</keyword>
<comment type="caution">
    <text evidence="10">The sequence shown here is derived from an EMBL/GenBank/DDBJ whole genome shotgun (WGS) entry which is preliminary data.</text>
</comment>
<name>A0ABR8YHZ3_9MICC</name>
<dbReference type="InterPro" id="IPR003439">
    <property type="entry name" value="ABC_transporter-like_ATP-bd"/>
</dbReference>
<reference evidence="10 11" key="1">
    <citation type="submission" date="2020-08" db="EMBL/GenBank/DDBJ databases">
        <title>A Genomic Blueprint of the Chicken Gut Microbiome.</title>
        <authorList>
            <person name="Gilroy R."/>
            <person name="Ravi A."/>
            <person name="Getino M."/>
            <person name="Pursley I."/>
            <person name="Horton D.L."/>
            <person name="Alikhan N.-F."/>
            <person name="Baker D."/>
            <person name="Gharbi K."/>
            <person name="Hall N."/>
            <person name="Watson M."/>
            <person name="Adriaenssens E.M."/>
            <person name="Foster-Nyarko E."/>
            <person name="Jarju S."/>
            <person name="Secka A."/>
            <person name="Antonio M."/>
            <person name="Oren A."/>
            <person name="Chaudhuri R."/>
            <person name="La Ragione R.M."/>
            <person name="Hildebrand F."/>
            <person name="Pallen M.J."/>
        </authorList>
    </citation>
    <scope>NUCLEOTIDE SEQUENCE [LARGE SCALE GENOMIC DNA]</scope>
    <source>
        <strain evidence="10 11">Sa2BUA2</strain>
    </source>
</reference>
<dbReference type="SUPFAM" id="SSF90123">
    <property type="entry name" value="ABC transporter transmembrane region"/>
    <property type="match status" value="1"/>
</dbReference>
<keyword evidence="3" id="KW-0547">Nucleotide-binding</keyword>
<evidence type="ECO:0000256" key="7">
    <source>
        <dbReference type="SAM" id="Phobius"/>
    </source>
</evidence>
<evidence type="ECO:0000256" key="4">
    <source>
        <dbReference type="ARBA" id="ARBA00022840"/>
    </source>
</evidence>
<evidence type="ECO:0000256" key="2">
    <source>
        <dbReference type="ARBA" id="ARBA00022692"/>
    </source>
</evidence>
<dbReference type="InterPro" id="IPR011527">
    <property type="entry name" value="ABC1_TM_dom"/>
</dbReference>
<dbReference type="InterPro" id="IPR039421">
    <property type="entry name" value="Type_1_exporter"/>
</dbReference>
<feature type="domain" description="ABC transmembrane type-1" evidence="9">
    <location>
        <begin position="33"/>
        <end position="356"/>
    </location>
</feature>
<evidence type="ECO:0000256" key="5">
    <source>
        <dbReference type="ARBA" id="ARBA00022989"/>
    </source>
</evidence>
<proteinExistence type="predicted"/>
<dbReference type="Pfam" id="PF00664">
    <property type="entry name" value="ABC_membrane"/>
    <property type="match status" value="1"/>
</dbReference>
<comment type="subcellular location">
    <subcellularLocation>
        <location evidence="1">Cell membrane</location>
        <topology evidence="1">Multi-pass membrane protein</topology>
    </subcellularLocation>
</comment>
<dbReference type="PROSITE" id="PS00211">
    <property type="entry name" value="ABC_TRANSPORTER_1"/>
    <property type="match status" value="1"/>
</dbReference>
<dbReference type="Pfam" id="PF00005">
    <property type="entry name" value="ABC_tran"/>
    <property type="match status" value="1"/>
</dbReference>
<feature type="transmembrane region" description="Helical" evidence="7">
    <location>
        <begin position="189"/>
        <end position="209"/>
    </location>
</feature>
<accession>A0ABR8YHZ3</accession>
<dbReference type="CDD" id="cd18547">
    <property type="entry name" value="ABC_6TM_Tm288_like"/>
    <property type="match status" value="1"/>
</dbReference>
<keyword evidence="6 7" id="KW-0472">Membrane</keyword>
<keyword evidence="4 10" id="KW-0067">ATP-binding</keyword>
<dbReference type="SUPFAM" id="SSF52540">
    <property type="entry name" value="P-loop containing nucleoside triphosphate hydrolases"/>
    <property type="match status" value="1"/>
</dbReference>
<evidence type="ECO:0000313" key="10">
    <source>
        <dbReference type="EMBL" id="MBD8043752.1"/>
    </source>
</evidence>
<feature type="transmembrane region" description="Helical" evidence="7">
    <location>
        <begin position="215"/>
        <end position="232"/>
    </location>
</feature>
<evidence type="ECO:0000313" key="11">
    <source>
        <dbReference type="Proteomes" id="UP000652763"/>
    </source>
</evidence>
<dbReference type="EMBL" id="JACSQC010000003">
    <property type="protein sequence ID" value="MBD8043752.1"/>
    <property type="molecule type" value="Genomic_DNA"/>
</dbReference>
<dbReference type="PROSITE" id="PS50929">
    <property type="entry name" value="ABC_TM1F"/>
    <property type="match status" value="1"/>
</dbReference>
<dbReference type="SMART" id="SM00382">
    <property type="entry name" value="AAA"/>
    <property type="match status" value="1"/>
</dbReference>
<sequence>MPGRGVPAAKPANFASSAGRLLRLLSPDTWRVAAVAVCAVVSVALAVTAPKVLGDATNVIFDGVIGASLEPGVPKEAQVAALRASGEDQLADMLAAMDAVPGEGIDFGALGALLLGVLVIYLASFFFGWAQARVTARIVQNAMYRLRRDVDAKLFRLPMSHFHRESRGDVLSRVTNDIDNLAQTLSQSITQVITSVLTILGVLGMMLWISPLLALIAVATVPVSALVTVLIARRSQVQFKAQWKTTGEVNGYIEEMFTGQDVVKAFGQQERVVAGFAPANDRLYSSTFRAQFVSGIIMPVMMFISNLNYVAVAVVGGIQVAGGALSIGGVQAFVQYSRQFSQPLGQLGGLINMLQSGVASAERVFGLLDSREESPDPARPVVLRQVRGDVAFRNVSFSYTPEAPLIRDLSFEAKPGRTVAIVGPTGAGKTTLVNLLMRFYDIDSGEITIDGVSTMDMRRDDVRRCIGMVLQDAWLFEGTIRENLAYGAPGATEEQIMAAAKATYVDHFVRSLPEGYDTVLTAEGGSLSQGQRQLITIARAWLANPSILVLDEATSSVDTRTEIAIRQAMNALREARTSFVIAHRLSTIRDADVILAVRDGRIVEQGTHAALLEAGGFYAGLYQSQFSEPATAAEPPE</sequence>
<gene>
    <name evidence="10" type="ORF">H9638_07985</name>
</gene>
<evidence type="ECO:0000256" key="6">
    <source>
        <dbReference type="ARBA" id="ARBA00023136"/>
    </source>
</evidence>
<dbReference type="GO" id="GO:0005524">
    <property type="term" value="F:ATP binding"/>
    <property type="evidence" value="ECO:0007669"/>
    <property type="project" value="UniProtKB-KW"/>
</dbReference>
<dbReference type="InterPro" id="IPR003593">
    <property type="entry name" value="AAA+_ATPase"/>
</dbReference>
<keyword evidence="11" id="KW-1185">Reference proteome</keyword>